<protein>
    <submittedName>
        <fullName evidence="2">CN hydrolase domain-containing protein</fullName>
    </submittedName>
</protein>
<keyword evidence="1" id="KW-1185">Reference proteome</keyword>
<dbReference type="Proteomes" id="UP000036681">
    <property type="component" value="Unplaced"/>
</dbReference>
<dbReference type="WBParaSite" id="ALUE_0000166401-mRNA-1">
    <property type="protein sequence ID" value="ALUE_0000166401-mRNA-1"/>
    <property type="gene ID" value="ALUE_0000166401"/>
</dbReference>
<dbReference type="AlphaFoldDB" id="A0A0M3HJG9"/>
<name>A0A0M3HJG9_ASCLU</name>
<reference evidence="2" key="1">
    <citation type="submission" date="2017-02" db="UniProtKB">
        <authorList>
            <consortium name="WormBaseParasite"/>
        </authorList>
    </citation>
    <scope>IDENTIFICATION</scope>
</reference>
<evidence type="ECO:0000313" key="1">
    <source>
        <dbReference type="Proteomes" id="UP000036681"/>
    </source>
</evidence>
<organism evidence="1 2">
    <name type="scientific">Ascaris lumbricoides</name>
    <name type="common">Giant roundworm</name>
    <dbReference type="NCBI Taxonomy" id="6252"/>
    <lineage>
        <taxon>Eukaryota</taxon>
        <taxon>Metazoa</taxon>
        <taxon>Ecdysozoa</taxon>
        <taxon>Nematoda</taxon>
        <taxon>Chromadorea</taxon>
        <taxon>Rhabditida</taxon>
        <taxon>Spirurina</taxon>
        <taxon>Ascaridomorpha</taxon>
        <taxon>Ascaridoidea</taxon>
        <taxon>Ascarididae</taxon>
        <taxon>Ascaris</taxon>
    </lineage>
</organism>
<accession>A0A0M3HJG9</accession>
<sequence length="63" mass="7291">MDNYLVDPRDSIFFSPLFVGEVDQFGNVITGPYAFWTTMEGRNAIVRYNLSTYSLGNLRRVCY</sequence>
<evidence type="ECO:0000313" key="2">
    <source>
        <dbReference type="WBParaSite" id="ALUE_0000166401-mRNA-1"/>
    </source>
</evidence>
<proteinExistence type="predicted"/>